<reference evidence="2" key="1">
    <citation type="journal article" date="2020" name="Stud. Mycol.">
        <title>101 Dothideomycetes genomes: a test case for predicting lifestyles and emergence of pathogens.</title>
        <authorList>
            <person name="Haridas S."/>
            <person name="Albert R."/>
            <person name="Binder M."/>
            <person name="Bloem J."/>
            <person name="Labutti K."/>
            <person name="Salamov A."/>
            <person name="Andreopoulos B."/>
            <person name="Baker S."/>
            <person name="Barry K."/>
            <person name="Bills G."/>
            <person name="Bluhm B."/>
            <person name="Cannon C."/>
            <person name="Castanera R."/>
            <person name="Culley D."/>
            <person name="Daum C."/>
            <person name="Ezra D."/>
            <person name="Gonzalez J."/>
            <person name="Henrissat B."/>
            <person name="Kuo A."/>
            <person name="Liang C."/>
            <person name="Lipzen A."/>
            <person name="Lutzoni F."/>
            <person name="Magnuson J."/>
            <person name="Mondo S."/>
            <person name="Nolan M."/>
            <person name="Ohm R."/>
            <person name="Pangilinan J."/>
            <person name="Park H.-J."/>
            <person name="Ramirez L."/>
            <person name="Alfaro M."/>
            <person name="Sun H."/>
            <person name="Tritt A."/>
            <person name="Yoshinaga Y."/>
            <person name="Zwiers L.-H."/>
            <person name="Turgeon B."/>
            <person name="Goodwin S."/>
            <person name="Spatafora J."/>
            <person name="Crous P."/>
            <person name="Grigoriev I."/>
        </authorList>
    </citation>
    <scope>NUCLEOTIDE SEQUENCE</scope>
    <source>
        <strain evidence="2">CBS 122368</strain>
    </source>
</reference>
<evidence type="ECO:0000259" key="1">
    <source>
        <dbReference type="Pfam" id="PF25560"/>
    </source>
</evidence>
<dbReference type="EMBL" id="ML987194">
    <property type="protein sequence ID" value="KAF2249645.1"/>
    <property type="molecule type" value="Genomic_DNA"/>
</dbReference>
<feature type="domain" description="DUF7932" evidence="1">
    <location>
        <begin position="26"/>
        <end position="155"/>
    </location>
</feature>
<accession>A0A6A6IGD1</accession>
<dbReference type="Pfam" id="PF25560">
    <property type="entry name" value="DUF7932"/>
    <property type="match status" value="1"/>
</dbReference>
<sequence length="596" mass="65932">GPNGSVQIKVIRGDLSEATYPDVYRLQITKFDIIDENEDGINEPGEHLHVHNIRVRNVGGMPSPELRSIHVLIQGTQFLDPVVTEPIELPRSIQPGQEVEVPGVLRAFIRNEWAEKPLGLMLKAKEFVRLVAYFNERLNRPIPNFCGQTPIFIEYPLVLDAPTYLDCVAKGDKVRFKWVLHNNSTKAYGIEGILRRAAATKLSDPNRFFNLAYATADKPGEATDELSEIEPQSKVTIDQDFWVDKNTMEYSEGNLSLELMLSDPKTGALRSVQKHAMHMQISGTYTLSPTPSFLLVVNSKTPNYAIHQIIYLVRQRLHTSLDIFNLSLTGSYESPVTQHNVLQSYNGKSIILFGNRFPYFSNGDRNPWDLLDPWETGLLMKGGTNILFVAVGDLHGLKQWAEKSTFPAYAFTPTSQSINGQNAKAFVAALKKTDAKTLTSEMTVHRFPVKKSLFKNIPSSVDSGAKKAAKRMNKSMPLRRFMACPDASFADPAGKAGSVVVCEGVPKTANMMASVDAFSMGPAGSHLIPDHYAFLVVACIPFTLRVRMFWNLVGGTIGAAAPTQAVYAGLEGFCTEPGTVDKKVRPHRPPKSTASH</sequence>
<dbReference type="AlphaFoldDB" id="A0A6A6IGD1"/>
<organism evidence="2 3">
    <name type="scientific">Trematosphaeria pertusa</name>
    <dbReference type="NCBI Taxonomy" id="390896"/>
    <lineage>
        <taxon>Eukaryota</taxon>
        <taxon>Fungi</taxon>
        <taxon>Dikarya</taxon>
        <taxon>Ascomycota</taxon>
        <taxon>Pezizomycotina</taxon>
        <taxon>Dothideomycetes</taxon>
        <taxon>Pleosporomycetidae</taxon>
        <taxon>Pleosporales</taxon>
        <taxon>Massarineae</taxon>
        <taxon>Trematosphaeriaceae</taxon>
        <taxon>Trematosphaeria</taxon>
    </lineage>
</organism>
<dbReference type="Proteomes" id="UP000800094">
    <property type="component" value="Unassembled WGS sequence"/>
</dbReference>
<name>A0A6A6IGD1_9PLEO</name>
<gene>
    <name evidence="2" type="ORF">BU26DRAFT_425931</name>
</gene>
<evidence type="ECO:0000313" key="3">
    <source>
        <dbReference type="Proteomes" id="UP000800094"/>
    </source>
</evidence>
<keyword evidence="3" id="KW-1185">Reference proteome</keyword>
<evidence type="ECO:0000313" key="2">
    <source>
        <dbReference type="EMBL" id="KAF2249645.1"/>
    </source>
</evidence>
<feature type="non-terminal residue" evidence="2">
    <location>
        <position position="1"/>
    </location>
</feature>
<dbReference type="RefSeq" id="XP_033684649.1">
    <property type="nucleotide sequence ID" value="XM_033823648.1"/>
</dbReference>
<dbReference type="InterPro" id="IPR057692">
    <property type="entry name" value="DUF7932"/>
</dbReference>
<proteinExistence type="predicted"/>
<protein>
    <recommendedName>
        <fullName evidence="1">DUF7932 domain-containing protein</fullName>
    </recommendedName>
</protein>
<dbReference type="OrthoDB" id="5319158at2759"/>
<dbReference type="GeneID" id="54576978"/>